<comment type="caution">
    <text evidence="2">The sequence shown here is derived from an EMBL/GenBank/DDBJ whole genome shotgun (WGS) entry which is preliminary data.</text>
</comment>
<dbReference type="EMBL" id="AKHW03006853">
    <property type="protein sequence ID" value="KYO17992.1"/>
    <property type="molecule type" value="Genomic_DNA"/>
</dbReference>
<feature type="compositionally biased region" description="Acidic residues" evidence="1">
    <location>
        <begin position="20"/>
        <end position="30"/>
    </location>
</feature>
<gene>
    <name evidence="2" type="ORF">Y1Q_0011605</name>
</gene>
<organism evidence="2 3">
    <name type="scientific">Alligator mississippiensis</name>
    <name type="common">American alligator</name>
    <dbReference type="NCBI Taxonomy" id="8496"/>
    <lineage>
        <taxon>Eukaryota</taxon>
        <taxon>Metazoa</taxon>
        <taxon>Chordata</taxon>
        <taxon>Craniata</taxon>
        <taxon>Vertebrata</taxon>
        <taxon>Euteleostomi</taxon>
        <taxon>Archelosauria</taxon>
        <taxon>Archosauria</taxon>
        <taxon>Crocodylia</taxon>
        <taxon>Alligatoridae</taxon>
        <taxon>Alligatorinae</taxon>
        <taxon>Alligator</taxon>
    </lineage>
</organism>
<keyword evidence="3" id="KW-1185">Reference proteome</keyword>
<feature type="compositionally biased region" description="Polar residues" evidence="1">
    <location>
        <begin position="34"/>
        <end position="44"/>
    </location>
</feature>
<feature type="compositionally biased region" description="Polar residues" evidence="1">
    <location>
        <begin position="108"/>
        <end position="117"/>
    </location>
</feature>
<name>A0A151M0I3_ALLMI</name>
<evidence type="ECO:0000256" key="1">
    <source>
        <dbReference type="SAM" id="MobiDB-lite"/>
    </source>
</evidence>
<protein>
    <submittedName>
        <fullName evidence="2">Uncharacterized protein</fullName>
    </submittedName>
</protein>
<feature type="compositionally biased region" description="Basic and acidic residues" evidence="1">
    <location>
        <begin position="132"/>
        <end position="152"/>
    </location>
</feature>
<sequence length="152" mass="16241">MDPGSIGMLDPLWEALREEDTLDKESEEAPDASCGNSGRKQITNAGDKPEAAPAICQGSIIRRSSEGHAKTLTITGGSSGSSGEEEEFSPLGESQQEQQEGPQRSGALTLNTENSQPHTEELRGTRIGTLQKGEKRGSIRLTKEMERGEGTT</sequence>
<dbReference type="AlphaFoldDB" id="A0A151M0I3"/>
<feature type="compositionally biased region" description="Low complexity" evidence="1">
    <location>
        <begin position="89"/>
        <end position="106"/>
    </location>
</feature>
<proteinExistence type="predicted"/>
<feature type="region of interest" description="Disordered" evidence="1">
    <location>
        <begin position="17"/>
        <end position="152"/>
    </location>
</feature>
<evidence type="ECO:0000313" key="3">
    <source>
        <dbReference type="Proteomes" id="UP000050525"/>
    </source>
</evidence>
<dbReference type="Proteomes" id="UP000050525">
    <property type="component" value="Unassembled WGS sequence"/>
</dbReference>
<evidence type="ECO:0000313" key="2">
    <source>
        <dbReference type="EMBL" id="KYO17992.1"/>
    </source>
</evidence>
<accession>A0A151M0I3</accession>
<reference evidence="2 3" key="1">
    <citation type="journal article" date="2012" name="Genome Biol.">
        <title>Sequencing three crocodilian genomes to illuminate the evolution of archosaurs and amniotes.</title>
        <authorList>
            <person name="St John J.A."/>
            <person name="Braun E.L."/>
            <person name="Isberg S.R."/>
            <person name="Miles L.G."/>
            <person name="Chong A.Y."/>
            <person name="Gongora J."/>
            <person name="Dalzell P."/>
            <person name="Moran C."/>
            <person name="Bed'hom B."/>
            <person name="Abzhanov A."/>
            <person name="Burgess S.C."/>
            <person name="Cooksey A.M."/>
            <person name="Castoe T.A."/>
            <person name="Crawford N.G."/>
            <person name="Densmore L.D."/>
            <person name="Drew J.C."/>
            <person name="Edwards S.V."/>
            <person name="Faircloth B.C."/>
            <person name="Fujita M.K."/>
            <person name="Greenwold M.J."/>
            <person name="Hoffmann F.G."/>
            <person name="Howard J.M."/>
            <person name="Iguchi T."/>
            <person name="Janes D.E."/>
            <person name="Khan S.Y."/>
            <person name="Kohno S."/>
            <person name="de Koning A.J."/>
            <person name="Lance S.L."/>
            <person name="McCarthy F.M."/>
            <person name="McCormack J.E."/>
            <person name="Merchant M.E."/>
            <person name="Peterson D.G."/>
            <person name="Pollock D.D."/>
            <person name="Pourmand N."/>
            <person name="Raney B.J."/>
            <person name="Roessler K.A."/>
            <person name="Sanford J.R."/>
            <person name="Sawyer R.H."/>
            <person name="Schmidt C.J."/>
            <person name="Triplett E.W."/>
            <person name="Tuberville T.D."/>
            <person name="Venegas-Anaya M."/>
            <person name="Howard J.T."/>
            <person name="Jarvis E.D."/>
            <person name="Guillette L.J.Jr."/>
            <person name="Glenn T.C."/>
            <person name="Green R.E."/>
            <person name="Ray D.A."/>
        </authorList>
    </citation>
    <scope>NUCLEOTIDE SEQUENCE [LARGE SCALE GENOMIC DNA]</scope>
    <source>
        <strain evidence="2">KSC_2009_1</strain>
    </source>
</reference>